<dbReference type="InterPro" id="IPR040836">
    <property type="entry name" value="SAVED"/>
</dbReference>
<dbReference type="Pfam" id="PF18145">
    <property type="entry name" value="SAVED"/>
    <property type="match status" value="1"/>
</dbReference>
<sequence length="391" mass="43682">MSAAKAPTRRKAHANLDKWDTVLLWVAAGGRCQICNRLLTESDQTYTSVNLGERAHMIAQTPGGPRGQAGLSEAQAKDISNLMLLCPTCHKQIDDAQTSAKYPIEVLRRYKERHEERIRYLTKLTPKRTRVLLFTTPIRQPAGEGQPAHDREVTLHQPEAYDAILPDAFPDEPNALRLRIQATDEETEAYWQQVYRKIKTWYDAKVSWEEIEHLSVFALGKIPALAYLGHVIGDARAVQVFNVSNSSPQKWQDAAPAGFEYVETPPEGAAGTKDVLLKLSLSGKVEPGQYRGVVPEHAAVYEIANHPRHQQLNWLVAEQQLKDFTKAYQRALSAIQREFGQDATIHVLTAVPAAVAVEIGRMYRPNSHPQIKIYHCVGKKFSLALTLGGTA</sequence>
<evidence type="ECO:0000313" key="2">
    <source>
        <dbReference type="EMBL" id="GGM60648.1"/>
    </source>
</evidence>
<dbReference type="Proteomes" id="UP000600547">
    <property type="component" value="Unassembled WGS sequence"/>
</dbReference>
<dbReference type="InterPro" id="IPR003615">
    <property type="entry name" value="HNH_nuc"/>
</dbReference>
<name>A0A8H9GTV1_9DEIO</name>
<organism evidence="2 3">
    <name type="scientific">Deinococcus arenae</name>
    <dbReference type="NCBI Taxonomy" id="1452751"/>
    <lineage>
        <taxon>Bacteria</taxon>
        <taxon>Thermotogati</taxon>
        <taxon>Deinococcota</taxon>
        <taxon>Deinococci</taxon>
        <taxon>Deinococcales</taxon>
        <taxon>Deinococcaceae</taxon>
        <taxon>Deinococcus</taxon>
    </lineage>
</organism>
<accession>A0A8H9GTV1</accession>
<protein>
    <recommendedName>
        <fullName evidence="1">SMODS-associated and fused to various effectors domain-containing protein</fullName>
    </recommendedName>
</protein>
<dbReference type="Gene3D" id="1.10.30.50">
    <property type="match status" value="1"/>
</dbReference>
<evidence type="ECO:0000259" key="1">
    <source>
        <dbReference type="Pfam" id="PF18145"/>
    </source>
</evidence>
<dbReference type="NCBIfam" id="NF033611">
    <property type="entry name" value="SAVED"/>
    <property type="match status" value="1"/>
</dbReference>
<dbReference type="EMBL" id="BMQG01000041">
    <property type="protein sequence ID" value="GGM60648.1"/>
    <property type="molecule type" value="Genomic_DNA"/>
</dbReference>
<proteinExistence type="predicted"/>
<feature type="domain" description="SMODS-associated and fused to various effectors" evidence="1">
    <location>
        <begin position="195"/>
        <end position="384"/>
    </location>
</feature>
<dbReference type="AlphaFoldDB" id="A0A8H9GTV1"/>
<comment type="caution">
    <text evidence="2">The sequence shown here is derived from an EMBL/GenBank/DDBJ whole genome shotgun (WGS) entry which is preliminary data.</text>
</comment>
<reference evidence="3" key="1">
    <citation type="journal article" date="2019" name="Int. J. Syst. Evol. Microbiol.">
        <title>The Global Catalogue of Microorganisms (GCM) 10K type strain sequencing project: providing services to taxonomists for standard genome sequencing and annotation.</title>
        <authorList>
            <consortium name="The Broad Institute Genomics Platform"/>
            <consortium name="The Broad Institute Genome Sequencing Center for Infectious Disease"/>
            <person name="Wu L."/>
            <person name="Ma J."/>
        </authorList>
    </citation>
    <scope>NUCLEOTIDE SEQUENCE [LARGE SCALE GENOMIC DNA]</scope>
    <source>
        <strain evidence="3">JCM 31047</strain>
    </source>
</reference>
<evidence type="ECO:0000313" key="3">
    <source>
        <dbReference type="Proteomes" id="UP000600547"/>
    </source>
</evidence>
<dbReference type="CDD" id="cd00085">
    <property type="entry name" value="HNHc"/>
    <property type="match status" value="1"/>
</dbReference>
<gene>
    <name evidence="2" type="ORF">GCM10008956_40360</name>
</gene>
<keyword evidence="3" id="KW-1185">Reference proteome</keyword>